<dbReference type="AlphaFoldDB" id="A0A1X0G5D6"/>
<sequence>MGEAFREAEVGFRRAAWVEQRITWDGLDRSFIQCGPTGSGAFGIEGESTRIKLVFEFHSSNRAFEDAFSEIGHKIEVARCGTPDVLAEEFDQLALHEGLPFLHQAVDDLHSGFQDLFACMSFTLHVVQDAVDVLGDFFELIERIAFEDQNRVVDQIGQRP</sequence>
<comment type="caution">
    <text evidence="1">The sequence shown here is derived from an EMBL/GenBank/DDBJ whole genome shotgun (WGS) entry which is preliminary data.</text>
</comment>
<proteinExistence type="predicted"/>
<reference evidence="1 2" key="1">
    <citation type="submission" date="2017-02" db="EMBL/GenBank/DDBJ databases">
        <title>The new phylogeny of genus Mycobacterium.</title>
        <authorList>
            <person name="Tortoli E."/>
            <person name="Trovato A."/>
            <person name="Cirillo D.M."/>
        </authorList>
    </citation>
    <scope>NUCLEOTIDE SEQUENCE [LARGE SCALE GENOMIC DNA]</scope>
    <source>
        <strain evidence="1 2">DSM 45255</strain>
    </source>
</reference>
<gene>
    <name evidence="1" type="ORF">BST30_00095</name>
</gene>
<dbReference type="EMBL" id="MVHW01000001">
    <property type="protein sequence ID" value="ORB09055.1"/>
    <property type="molecule type" value="Genomic_DNA"/>
</dbReference>
<dbReference type="Proteomes" id="UP000192760">
    <property type="component" value="Unassembled WGS sequence"/>
</dbReference>
<name>A0A1X0G5D6_MYCNT</name>
<evidence type="ECO:0000313" key="1">
    <source>
        <dbReference type="EMBL" id="ORB09055.1"/>
    </source>
</evidence>
<protein>
    <submittedName>
        <fullName evidence="1">Uncharacterized protein</fullName>
    </submittedName>
</protein>
<organism evidence="1 2">
    <name type="scientific">Mycobacterium mantenii</name>
    <dbReference type="NCBI Taxonomy" id="560555"/>
    <lineage>
        <taxon>Bacteria</taxon>
        <taxon>Bacillati</taxon>
        <taxon>Actinomycetota</taxon>
        <taxon>Actinomycetes</taxon>
        <taxon>Mycobacteriales</taxon>
        <taxon>Mycobacteriaceae</taxon>
        <taxon>Mycobacterium</taxon>
        <taxon>Mycobacterium avium complex (MAC)</taxon>
    </lineage>
</organism>
<accession>A0A1X0G5D6</accession>
<evidence type="ECO:0000313" key="2">
    <source>
        <dbReference type="Proteomes" id="UP000192760"/>
    </source>
</evidence>